<feature type="region of interest" description="Disordered" evidence="1">
    <location>
        <begin position="52"/>
        <end position="122"/>
    </location>
</feature>
<gene>
    <name evidence="2" type="ORF">IV203_029355</name>
</gene>
<reference evidence="2" key="1">
    <citation type="journal article" date="2021" name="Sci. Rep.">
        <title>Diploid genomic architecture of Nitzschia inconspicua, an elite biomass production diatom.</title>
        <authorList>
            <person name="Oliver A."/>
            <person name="Podell S."/>
            <person name="Pinowska A."/>
            <person name="Traller J.C."/>
            <person name="Smith S.R."/>
            <person name="McClure R."/>
            <person name="Beliaev A."/>
            <person name="Bohutskyi P."/>
            <person name="Hill E.A."/>
            <person name="Rabines A."/>
            <person name="Zheng H."/>
            <person name="Allen L.Z."/>
            <person name="Kuo A."/>
            <person name="Grigoriev I.V."/>
            <person name="Allen A.E."/>
            <person name="Hazlebeck D."/>
            <person name="Allen E.E."/>
        </authorList>
    </citation>
    <scope>NUCLEOTIDE SEQUENCE</scope>
    <source>
        <strain evidence="2">Hildebrandi</strain>
    </source>
</reference>
<accession>A0A9K3Q157</accession>
<proteinExistence type="predicted"/>
<comment type="caution">
    <text evidence="2">The sequence shown here is derived from an EMBL/GenBank/DDBJ whole genome shotgun (WGS) entry which is preliminary data.</text>
</comment>
<name>A0A9K3Q157_9STRA</name>
<protein>
    <submittedName>
        <fullName evidence="2">Uncharacterized protein</fullName>
    </submittedName>
</protein>
<evidence type="ECO:0000313" key="2">
    <source>
        <dbReference type="EMBL" id="KAG7366685.1"/>
    </source>
</evidence>
<organism evidence="2 3">
    <name type="scientific">Nitzschia inconspicua</name>
    <dbReference type="NCBI Taxonomy" id="303405"/>
    <lineage>
        <taxon>Eukaryota</taxon>
        <taxon>Sar</taxon>
        <taxon>Stramenopiles</taxon>
        <taxon>Ochrophyta</taxon>
        <taxon>Bacillariophyta</taxon>
        <taxon>Bacillariophyceae</taxon>
        <taxon>Bacillariophycidae</taxon>
        <taxon>Bacillariales</taxon>
        <taxon>Bacillariaceae</taxon>
        <taxon>Nitzschia</taxon>
    </lineage>
</organism>
<dbReference type="EMBL" id="JAGRRH010000007">
    <property type="protein sequence ID" value="KAG7366685.1"/>
    <property type="molecule type" value="Genomic_DNA"/>
</dbReference>
<sequence>MPIPKKNEEKMGEEDELAAFLGLMEDVFKSNASDGGSLFEVPKKSTFSFGALKASEETKQEGSTMADIMEQPDDVDSTKEESNEQLVADPSENDFMPPQESEARNLVPDAKSRGHRGRVSKSRAAIEWMEKFKKKSA</sequence>
<evidence type="ECO:0000256" key="1">
    <source>
        <dbReference type="SAM" id="MobiDB-lite"/>
    </source>
</evidence>
<evidence type="ECO:0000313" key="3">
    <source>
        <dbReference type="Proteomes" id="UP000693970"/>
    </source>
</evidence>
<dbReference type="AlphaFoldDB" id="A0A9K3Q157"/>
<reference evidence="2" key="2">
    <citation type="submission" date="2021-04" db="EMBL/GenBank/DDBJ databases">
        <authorList>
            <person name="Podell S."/>
        </authorList>
    </citation>
    <scope>NUCLEOTIDE SEQUENCE</scope>
    <source>
        <strain evidence="2">Hildebrandi</strain>
    </source>
</reference>
<keyword evidence="3" id="KW-1185">Reference proteome</keyword>
<dbReference type="Proteomes" id="UP000693970">
    <property type="component" value="Unassembled WGS sequence"/>
</dbReference>